<keyword evidence="3" id="KW-1185">Reference proteome</keyword>
<dbReference type="EMBL" id="JAERUA010000011">
    <property type="protein sequence ID" value="KAI1893396.1"/>
    <property type="molecule type" value="Genomic_DNA"/>
</dbReference>
<gene>
    <name evidence="2" type="ORF">AGOR_G00123300</name>
</gene>
<feature type="compositionally biased region" description="Polar residues" evidence="1">
    <location>
        <begin position="74"/>
        <end position="86"/>
    </location>
</feature>
<evidence type="ECO:0000256" key="1">
    <source>
        <dbReference type="SAM" id="MobiDB-lite"/>
    </source>
</evidence>
<evidence type="ECO:0000313" key="2">
    <source>
        <dbReference type="EMBL" id="KAI1893396.1"/>
    </source>
</evidence>
<reference evidence="2" key="1">
    <citation type="submission" date="2021-01" db="EMBL/GenBank/DDBJ databases">
        <authorList>
            <person name="Zahm M."/>
            <person name="Roques C."/>
            <person name="Cabau C."/>
            <person name="Klopp C."/>
            <person name="Donnadieu C."/>
            <person name="Jouanno E."/>
            <person name="Lampietro C."/>
            <person name="Louis A."/>
            <person name="Herpin A."/>
            <person name="Echchiki A."/>
            <person name="Berthelot C."/>
            <person name="Parey E."/>
            <person name="Roest-Crollius H."/>
            <person name="Braasch I."/>
            <person name="Postlethwait J."/>
            <person name="Bobe J."/>
            <person name="Montfort J."/>
            <person name="Bouchez O."/>
            <person name="Begum T."/>
            <person name="Mejri S."/>
            <person name="Adams A."/>
            <person name="Chen W.-J."/>
            <person name="Guiguen Y."/>
        </authorList>
    </citation>
    <scope>NUCLEOTIDE SEQUENCE</scope>
    <source>
        <tissue evidence="2">Blood</tissue>
    </source>
</reference>
<dbReference type="AlphaFoldDB" id="A0A8T3DAV7"/>
<feature type="region of interest" description="Disordered" evidence="1">
    <location>
        <begin position="74"/>
        <end position="109"/>
    </location>
</feature>
<accession>A0A8T3DAV7</accession>
<evidence type="ECO:0000313" key="3">
    <source>
        <dbReference type="Proteomes" id="UP000829720"/>
    </source>
</evidence>
<protein>
    <submittedName>
        <fullName evidence="2">Uncharacterized protein</fullName>
    </submittedName>
</protein>
<dbReference type="Proteomes" id="UP000829720">
    <property type="component" value="Unassembled WGS sequence"/>
</dbReference>
<feature type="compositionally biased region" description="Polar residues" evidence="1">
    <location>
        <begin position="97"/>
        <end position="109"/>
    </location>
</feature>
<proteinExistence type="predicted"/>
<comment type="caution">
    <text evidence="2">The sequence shown here is derived from an EMBL/GenBank/DDBJ whole genome shotgun (WGS) entry which is preliminary data.</text>
</comment>
<sequence>MTGYLRNIKKAVHLRCLGASTGAQVSALQFSKLASRNHCKITIVSRLHRISHRGEVARTASAATASQCSHTNQGLLKQRCQPTQRPNFGKTGALQFGSLNPLSDTQRDI</sequence>
<organism evidence="2 3">
    <name type="scientific">Albula goreensis</name>
    <dbReference type="NCBI Taxonomy" id="1534307"/>
    <lineage>
        <taxon>Eukaryota</taxon>
        <taxon>Metazoa</taxon>
        <taxon>Chordata</taxon>
        <taxon>Craniata</taxon>
        <taxon>Vertebrata</taxon>
        <taxon>Euteleostomi</taxon>
        <taxon>Actinopterygii</taxon>
        <taxon>Neopterygii</taxon>
        <taxon>Teleostei</taxon>
        <taxon>Albuliformes</taxon>
        <taxon>Albulidae</taxon>
        <taxon>Albula</taxon>
    </lineage>
</organism>
<name>A0A8T3DAV7_9TELE</name>